<dbReference type="GO" id="GO:0005886">
    <property type="term" value="C:plasma membrane"/>
    <property type="evidence" value="ECO:0007669"/>
    <property type="project" value="UniProtKB-SubCell"/>
</dbReference>
<keyword evidence="1" id="KW-0472">Membrane</keyword>
<sequence>MKWLLVGFIKLWRAVISPLYGNVCRYHPSCSAYGLESVQVHGALRGSWLTISRIVRCNPWSAGGYDPVPGTPAAAEWEREQADAERSRREFGDASGSPTRRTLHDSGDTGTDDEPAGAQPTRPTNTRGAN</sequence>
<feature type="compositionally biased region" description="Basic and acidic residues" evidence="2">
    <location>
        <begin position="76"/>
        <end position="92"/>
    </location>
</feature>
<dbReference type="AlphaFoldDB" id="A0A255HBD7"/>
<proteinExistence type="inferred from homology"/>
<evidence type="ECO:0000313" key="4">
    <source>
        <dbReference type="Proteomes" id="UP000216311"/>
    </source>
</evidence>
<dbReference type="OrthoDB" id="9801753at2"/>
<dbReference type="PANTHER" id="PTHR33383:SF1">
    <property type="entry name" value="MEMBRANE PROTEIN INSERTION EFFICIENCY FACTOR-RELATED"/>
    <property type="match status" value="1"/>
</dbReference>
<dbReference type="HAMAP" id="MF_00386">
    <property type="entry name" value="UPF0161_YidD"/>
    <property type="match status" value="1"/>
</dbReference>
<dbReference type="PANTHER" id="PTHR33383">
    <property type="entry name" value="MEMBRANE PROTEIN INSERTION EFFICIENCY FACTOR-RELATED"/>
    <property type="match status" value="1"/>
</dbReference>
<evidence type="ECO:0000256" key="2">
    <source>
        <dbReference type="SAM" id="MobiDB-lite"/>
    </source>
</evidence>
<dbReference type="RefSeq" id="WP_094362518.1">
    <property type="nucleotide sequence ID" value="NZ_NMVQ01000001.1"/>
</dbReference>
<dbReference type="NCBIfam" id="TIGR00278">
    <property type="entry name" value="membrane protein insertion efficiency factor YidD"/>
    <property type="match status" value="1"/>
</dbReference>
<evidence type="ECO:0000256" key="1">
    <source>
        <dbReference type="HAMAP-Rule" id="MF_00386"/>
    </source>
</evidence>
<keyword evidence="4" id="KW-1185">Reference proteome</keyword>
<dbReference type="Proteomes" id="UP000216311">
    <property type="component" value="Unassembled WGS sequence"/>
</dbReference>
<comment type="caution">
    <text evidence="3">The sequence shown here is derived from an EMBL/GenBank/DDBJ whole genome shotgun (WGS) entry which is preliminary data.</text>
</comment>
<accession>A0A255HBD7</accession>
<dbReference type="SMART" id="SM01234">
    <property type="entry name" value="Haemolytic"/>
    <property type="match status" value="1"/>
</dbReference>
<protein>
    <recommendedName>
        <fullName evidence="1">Putative membrane protein insertion efficiency factor</fullName>
    </recommendedName>
</protein>
<gene>
    <name evidence="3" type="ORF">CGZ93_02390</name>
</gene>
<feature type="compositionally biased region" description="Polar residues" evidence="2">
    <location>
        <begin position="121"/>
        <end position="130"/>
    </location>
</feature>
<comment type="similarity">
    <text evidence="1">Belongs to the UPF0161 family.</text>
</comment>
<comment type="function">
    <text evidence="1">Could be involved in insertion of integral membrane proteins into the membrane.</text>
</comment>
<name>A0A255HBD7_9ACTN</name>
<organism evidence="3 4">
    <name type="scientific">Enemella dayhoffiae</name>
    <dbReference type="NCBI Taxonomy" id="2016507"/>
    <lineage>
        <taxon>Bacteria</taxon>
        <taxon>Bacillati</taxon>
        <taxon>Actinomycetota</taxon>
        <taxon>Actinomycetes</taxon>
        <taxon>Propionibacteriales</taxon>
        <taxon>Propionibacteriaceae</taxon>
        <taxon>Enemella</taxon>
    </lineage>
</organism>
<feature type="region of interest" description="Disordered" evidence="2">
    <location>
        <begin position="60"/>
        <end position="130"/>
    </location>
</feature>
<reference evidence="3 4" key="1">
    <citation type="submission" date="2017-07" db="EMBL/GenBank/DDBJ databases">
        <title>Draft whole genome sequences of clinical Proprionibacteriaceae strains.</title>
        <authorList>
            <person name="Bernier A.-M."/>
            <person name="Bernard K."/>
            <person name="Domingo M.-C."/>
        </authorList>
    </citation>
    <scope>NUCLEOTIDE SEQUENCE [LARGE SCALE GENOMIC DNA]</scope>
    <source>
        <strain evidence="3 4">NML 130396</strain>
    </source>
</reference>
<dbReference type="EMBL" id="NMVQ01000001">
    <property type="protein sequence ID" value="OYO25308.1"/>
    <property type="molecule type" value="Genomic_DNA"/>
</dbReference>
<dbReference type="Pfam" id="PF01809">
    <property type="entry name" value="YidD"/>
    <property type="match status" value="1"/>
</dbReference>
<keyword evidence="1" id="KW-1003">Cell membrane</keyword>
<evidence type="ECO:0000313" key="3">
    <source>
        <dbReference type="EMBL" id="OYO25308.1"/>
    </source>
</evidence>
<comment type="subcellular location">
    <subcellularLocation>
        <location evidence="1">Cell membrane</location>
        <topology evidence="1">Peripheral membrane protein</topology>
        <orientation evidence="1">Cytoplasmic side</orientation>
    </subcellularLocation>
</comment>
<dbReference type="InterPro" id="IPR002696">
    <property type="entry name" value="Membr_insert_effic_factor_YidD"/>
</dbReference>